<dbReference type="SMART" id="SM00533">
    <property type="entry name" value="MUTSd"/>
    <property type="match status" value="1"/>
</dbReference>
<evidence type="ECO:0000256" key="5">
    <source>
        <dbReference type="SAM" id="MobiDB-lite"/>
    </source>
</evidence>
<feature type="coiled-coil region" evidence="4">
    <location>
        <begin position="688"/>
        <end position="715"/>
    </location>
</feature>
<evidence type="ECO:0000313" key="9">
    <source>
        <dbReference type="EMBL" id="CAL1172606.1"/>
    </source>
</evidence>
<feature type="domain" description="DNA mismatch repair proteins mutS family" evidence="7">
    <location>
        <begin position="443"/>
        <end position="629"/>
    </location>
</feature>
<evidence type="ECO:0000256" key="2">
    <source>
        <dbReference type="ARBA" id="ARBA00022840"/>
    </source>
</evidence>
<organism evidence="8">
    <name type="scientific">Cladocopium goreaui</name>
    <dbReference type="NCBI Taxonomy" id="2562237"/>
    <lineage>
        <taxon>Eukaryota</taxon>
        <taxon>Sar</taxon>
        <taxon>Alveolata</taxon>
        <taxon>Dinophyceae</taxon>
        <taxon>Suessiales</taxon>
        <taxon>Symbiodiniaceae</taxon>
        <taxon>Cladocopium</taxon>
    </lineage>
</organism>
<feature type="domain" description="DNA mismatch repair protein MutS core" evidence="6">
    <location>
        <begin position="122"/>
        <end position="427"/>
    </location>
</feature>
<dbReference type="InterPro" id="IPR000432">
    <property type="entry name" value="DNA_mismatch_repair_MutS_C"/>
</dbReference>
<dbReference type="SUPFAM" id="SSF48334">
    <property type="entry name" value="DNA repair protein MutS, domain III"/>
    <property type="match status" value="1"/>
</dbReference>
<keyword evidence="1" id="KW-0547">Nucleotide-binding</keyword>
<protein>
    <submittedName>
        <fullName evidence="10">DNA mismatch repair proteins mutS family domain-containing protein</fullName>
    </submittedName>
</protein>
<dbReference type="PANTHER" id="PTHR48466:SF2">
    <property type="entry name" value="OS10G0509000 PROTEIN"/>
    <property type="match status" value="1"/>
</dbReference>
<proteinExistence type="predicted"/>
<dbReference type="InterPro" id="IPR027417">
    <property type="entry name" value="P-loop_NTPase"/>
</dbReference>
<dbReference type="EMBL" id="CAMXCT010006738">
    <property type="protein sequence ID" value="CAI4019231.1"/>
    <property type="molecule type" value="Genomic_DNA"/>
</dbReference>
<dbReference type="InterPro" id="IPR036187">
    <property type="entry name" value="DNA_mismatch_repair_MutS_sf"/>
</dbReference>
<dbReference type="GO" id="GO:0006298">
    <property type="term" value="P:mismatch repair"/>
    <property type="evidence" value="ECO:0007669"/>
    <property type="project" value="InterPro"/>
</dbReference>
<dbReference type="GO" id="GO:0004519">
    <property type="term" value="F:endonuclease activity"/>
    <property type="evidence" value="ECO:0007669"/>
    <property type="project" value="InterPro"/>
</dbReference>
<keyword evidence="11" id="KW-1185">Reference proteome</keyword>
<keyword evidence="4" id="KW-0175">Coiled coil</keyword>
<dbReference type="GO" id="GO:0045910">
    <property type="term" value="P:negative regulation of DNA recombination"/>
    <property type="evidence" value="ECO:0007669"/>
    <property type="project" value="InterPro"/>
</dbReference>
<accession>A0A9P1GQC7</accession>
<dbReference type="Proteomes" id="UP001152797">
    <property type="component" value="Unassembled WGS sequence"/>
</dbReference>
<dbReference type="EMBL" id="CAMXCT020006738">
    <property type="protein sequence ID" value="CAL1172606.1"/>
    <property type="molecule type" value="Genomic_DNA"/>
</dbReference>
<evidence type="ECO:0000313" key="11">
    <source>
        <dbReference type="Proteomes" id="UP001152797"/>
    </source>
</evidence>
<evidence type="ECO:0000259" key="7">
    <source>
        <dbReference type="SMART" id="SM00534"/>
    </source>
</evidence>
<dbReference type="SMART" id="SM00534">
    <property type="entry name" value="MUTSac"/>
    <property type="match status" value="1"/>
</dbReference>
<dbReference type="Pfam" id="PF00488">
    <property type="entry name" value="MutS_V"/>
    <property type="match status" value="1"/>
</dbReference>
<dbReference type="OrthoDB" id="1924787at2759"/>
<feature type="region of interest" description="Disordered" evidence="5">
    <location>
        <begin position="26"/>
        <end position="51"/>
    </location>
</feature>
<dbReference type="SUPFAM" id="SSF52540">
    <property type="entry name" value="P-loop containing nucleoside triphosphate hydrolases"/>
    <property type="match status" value="1"/>
</dbReference>
<dbReference type="InterPro" id="IPR007696">
    <property type="entry name" value="DNA_mismatch_repair_MutS_core"/>
</dbReference>
<dbReference type="GO" id="GO:0030983">
    <property type="term" value="F:mismatched DNA binding"/>
    <property type="evidence" value="ECO:0007669"/>
    <property type="project" value="InterPro"/>
</dbReference>
<sequence>MAETSGIPSSLSRGILQPRVVAATLPTPDVLQRGNGSSTSSSGRKKTSTWRTWPSSSLGHLVGLSTIGLTSRYLSRRSSKNTLGRQPVALRAGGAQYGDEFVGDEVDADLVDSLKQRTLEALDLDFILERLQGLCYTATAAEMAVDPHALLAQSPEEARALYDTVLELTQLEDADLDLEAKLDIADEVDKCTHGLVLEPNQLFKVSESIEALLRLRNGLEAANTRGVEIPSLLAYCQDIDLPDRLLDIMLEAFQEDGELSLKKFPELAQLRQAVRELEEACSRTMAEVLSSGKYSAYLSDDGYMQFGGHYVLGVKPRFKEKVGRMFDESRSGRTAYVEPFEVIEYADGLSKSKKELERMVRRIYGNMSLAISSASEDMKRCLKAAALIDLARARLFLGEDMEGEVPKVGDDGIIQVRQARNPCLVLRGGKKVVGYRLELGTSSQCLLLTGPNAGGKTVVLKTLGLLALLARCGIPIPGGEAPRVDFFEVVLADVGDMQTIVDDLSTYSAHLVASRIMLSAAEGVGPRALVMVDEAATGTDPQQGAALARAMLESFLEMGARVVTTTHSNQLKDWAFQDERTMTAAMEYKLGRPTYRLTTNAVGESHAIETAQRLGLPTSIVQRAEQLLSDDQRQLLALQRQASAAEQDYVAAKLEAEEREEIAKKAIGDAAAKESDLAYREKEIAKMEVSLKQRMEALQRQMQAELKARVEVKERQFQDAVLRLKTEAQKGGSRLRIVGDALEDLRVEFKAPTDQERAEEKSSIPGTMGIRDPLNVGDWVVVLADPPWHGLKGQVEKLHLAASGRAPQVSVRIGATGKLKEFYKTELKRTQAPPQSARKLKKPKQEAAAPTRNYSNMMF</sequence>
<evidence type="ECO:0000313" key="8">
    <source>
        <dbReference type="EMBL" id="CAI4019231.1"/>
    </source>
</evidence>
<dbReference type="EMBL" id="CAMXCT030006738">
    <property type="protein sequence ID" value="CAL4806543.1"/>
    <property type="molecule type" value="Genomic_DNA"/>
</dbReference>
<evidence type="ECO:0000259" key="6">
    <source>
        <dbReference type="SMART" id="SM00533"/>
    </source>
</evidence>
<comment type="caution">
    <text evidence="8">The sequence shown here is derived from an EMBL/GenBank/DDBJ whole genome shotgun (WGS) entry which is preliminary data.</text>
</comment>
<dbReference type="InterPro" id="IPR005747">
    <property type="entry name" value="MutS2"/>
</dbReference>
<dbReference type="PANTHER" id="PTHR48466">
    <property type="entry name" value="OS10G0509000 PROTEIN-RELATED"/>
    <property type="match status" value="1"/>
</dbReference>
<dbReference type="GO" id="GO:0016887">
    <property type="term" value="F:ATP hydrolysis activity"/>
    <property type="evidence" value="ECO:0007669"/>
    <property type="project" value="InterPro"/>
</dbReference>
<evidence type="ECO:0000256" key="4">
    <source>
        <dbReference type="SAM" id="Coils"/>
    </source>
</evidence>
<evidence type="ECO:0000313" key="10">
    <source>
        <dbReference type="EMBL" id="CAL4806543.1"/>
    </source>
</evidence>
<dbReference type="GO" id="GO:0140664">
    <property type="term" value="F:ATP-dependent DNA damage sensor activity"/>
    <property type="evidence" value="ECO:0007669"/>
    <property type="project" value="InterPro"/>
</dbReference>
<reference evidence="9" key="2">
    <citation type="submission" date="2024-04" db="EMBL/GenBank/DDBJ databases">
        <authorList>
            <person name="Chen Y."/>
            <person name="Shah S."/>
            <person name="Dougan E. K."/>
            <person name="Thang M."/>
            <person name="Chan C."/>
        </authorList>
    </citation>
    <scope>NUCLEOTIDE SEQUENCE [LARGE SCALE GENOMIC DNA]</scope>
</reference>
<name>A0A9P1GQC7_9DINO</name>
<dbReference type="InterPro" id="IPR045076">
    <property type="entry name" value="MutS"/>
</dbReference>
<dbReference type="AlphaFoldDB" id="A0A9P1GQC7"/>
<dbReference type="NCBIfam" id="TIGR01069">
    <property type="entry name" value="mutS2"/>
    <property type="match status" value="1"/>
</dbReference>
<dbReference type="GO" id="GO:0005524">
    <property type="term" value="F:ATP binding"/>
    <property type="evidence" value="ECO:0007669"/>
    <property type="project" value="UniProtKB-KW"/>
</dbReference>
<feature type="region of interest" description="Disordered" evidence="5">
    <location>
        <begin position="826"/>
        <end position="859"/>
    </location>
</feature>
<evidence type="ECO:0000256" key="1">
    <source>
        <dbReference type="ARBA" id="ARBA00022741"/>
    </source>
</evidence>
<gene>
    <name evidence="8" type="ORF">C1SCF055_LOCUS43745</name>
</gene>
<evidence type="ECO:0000256" key="3">
    <source>
        <dbReference type="ARBA" id="ARBA00023125"/>
    </source>
</evidence>
<reference evidence="8" key="1">
    <citation type="submission" date="2022-10" db="EMBL/GenBank/DDBJ databases">
        <authorList>
            <person name="Chen Y."/>
            <person name="Dougan E. K."/>
            <person name="Chan C."/>
            <person name="Rhodes N."/>
            <person name="Thang M."/>
        </authorList>
    </citation>
    <scope>NUCLEOTIDE SEQUENCE</scope>
</reference>
<keyword evidence="3" id="KW-0238">DNA-binding</keyword>
<dbReference type="Gene3D" id="3.40.50.300">
    <property type="entry name" value="P-loop containing nucleotide triphosphate hydrolases"/>
    <property type="match status" value="1"/>
</dbReference>
<keyword evidence="2" id="KW-0067">ATP-binding</keyword>
<feature type="coiled-coil region" evidence="4">
    <location>
        <begin position="621"/>
        <end position="655"/>
    </location>
</feature>